<dbReference type="PANTHER" id="PTHR13678:SF2">
    <property type="entry name" value="VACUOLAR PROTEIN SORTING-ASSOCIATED PROTEIN 37A"/>
    <property type="match status" value="1"/>
</dbReference>
<evidence type="ECO:0000256" key="7">
    <source>
        <dbReference type="SAM" id="MobiDB-lite"/>
    </source>
</evidence>
<feature type="region of interest" description="Disordered" evidence="7">
    <location>
        <begin position="116"/>
        <end position="156"/>
    </location>
</feature>
<dbReference type="SUPFAM" id="SSF140111">
    <property type="entry name" value="Endosomal sorting complex assembly domain"/>
    <property type="match status" value="1"/>
</dbReference>
<comment type="subcellular location">
    <subcellularLocation>
        <location evidence="1">Endosome</location>
    </subcellularLocation>
</comment>
<organism evidence="9 10">
    <name type="scientific">[Myrmecia] bisecta</name>
    <dbReference type="NCBI Taxonomy" id="41462"/>
    <lineage>
        <taxon>Eukaryota</taxon>
        <taxon>Viridiplantae</taxon>
        <taxon>Chlorophyta</taxon>
        <taxon>core chlorophytes</taxon>
        <taxon>Trebouxiophyceae</taxon>
        <taxon>Trebouxiales</taxon>
        <taxon>Trebouxiaceae</taxon>
        <taxon>Myrmecia</taxon>
    </lineage>
</organism>
<comment type="caution">
    <text evidence="9">The sequence shown here is derived from an EMBL/GenBank/DDBJ whole genome shotgun (WGS) entry which is preliminary data.</text>
</comment>
<feature type="domain" description="VPS37 C-terminal" evidence="8">
    <location>
        <begin position="235"/>
        <end position="315"/>
    </location>
</feature>
<evidence type="ECO:0000256" key="1">
    <source>
        <dbReference type="ARBA" id="ARBA00004177"/>
    </source>
</evidence>
<evidence type="ECO:0000256" key="3">
    <source>
        <dbReference type="ARBA" id="ARBA00022448"/>
    </source>
</evidence>
<comment type="similarity">
    <text evidence="2">Belongs to the VPS37 family.</text>
</comment>
<evidence type="ECO:0000313" key="10">
    <source>
        <dbReference type="Proteomes" id="UP001489004"/>
    </source>
</evidence>
<protein>
    <recommendedName>
        <fullName evidence="8">VPS37 C-terminal domain-containing protein</fullName>
    </recommendedName>
</protein>
<feature type="compositionally biased region" description="Low complexity" evidence="7">
    <location>
        <begin position="127"/>
        <end position="139"/>
    </location>
</feature>
<dbReference type="SUPFAM" id="SSF54495">
    <property type="entry name" value="UBC-like"/>
    <property type="match status" value="1"/>
</dbReference>
<proteinExistence type="inferred from homology"/>
<evidence type="ECO:0000256" key="6">
    <source>
        <dbReference type="PROSITE-ProRule" id="PRU00646"/>
    </source>
</evidence>
<dbReference type="AlphaFoldDB" id="A0AAW1P5K5"/>
<dbReference type="GO" id="GO:0000813">
    <property type="term" value="C:ESCRT I complex"/>
    <property type="evidence" value="ECO:0007669"/>
    <property type="project" value="TreeGrafter"/>
</dbReference>
<gene>
    <name evidence="9" type="ORF">WJX72_007678</name>
</gene>
<name>A0AAW1P5K5_9CHLO</name>
<reference evidence="9 10" key="1">
    <citation type="journal article" date="2024" name="Nat. Commun.">
        <title>Phylogenomics reveals the evolutionary origins of lichenization in chlorophyte algae.</title>
        <authorList>
            <person name="Puginier C."/>
            <person name="Libourel C."/>
            <person name="Otte J."/>
            <person name="Skaloud P."/>
            <person name="Haon M."/>
            <person name="Grisel S."/>
            <person name="Petersen M."/>
            <person name="Berrin J.G."/>
            <person name="Delaux P.M."/>
            <person name="Dal Grande F."/>
            <person name="Keller J."/>
        </authorList>
    </citation>
    <scope>NUCLEOTIDE SEQUENCE [LARGE SCALE GENOMIC DNA]</scope>
    <source>
        <strain evidence="9 10">SAG 2043</strain>
    </source>
</reference>
<dbReference type="GO" id="GO:0006623">
    <property type="term" value="P:protein targeting to vacuole"/>
    <property type="evidence" value="ECO:0007669"/>
    <property type="project" value="TreeGrafter"/>
</dbReference>
<keyword evidence="5 6" id="KW-0653">Protein transport</keyword>
<evidence type="ECO:0000256" key="2">
    <source>
        <dbReference type="ARBA" id="ARBA00007617"/>
    </source>
</evidence>
<evidence type="ECO:0000313" key="9">
    <source>
        <dbReference type="EMBL" id="KAK9803637.1"/>
    </source>
</evidence>
<dbReference type="CDD" id="cd11685">
    <property type="entry name" value="UEV_TSG101-like"/>
    <property type="match status" value="1"/>
</dbReference>
<evidence type="ECO:0000259" key="8">
    <source>
        <dbReference type="PROSITE" id="PS51314"/>
    </source>
</evidence>
<dbReference type="InterPro" id="IPR009851">
    <property type="entry name" value="Mod_r"/>
</dbReference>
<evidence type="ECO:0000256" key="4">
    <source>
        <dbReference type="ARBA" id="ARBA00022753"/>
    </source>
</evidence>
<dbReference type="Gene3D" id="3.10.110.10">
    <property type="entry name" value="Ubiquitin Conjugating Enzyme"/>
    <property type="match status" value="1"/>
</dbReference>
<dbReference type="EMBL" id="JALJOR010000020">
    <property type="protein sequence ID" value="KAK9803637.1"/>
    <property type="molecule type" value="Genomic_DNA"/>
</dbReference>
<dbReference type="Gene3D" id="1.10.287.660">
    <property type="entry name" value="Helix hairpin bin"/>
    <property type="match status" value="1"/>
</dbReference>
<sequence length="315" mass="34426">MQPFPQPSTSYQHHPERHQQIYELTQQVSSCRALNKDQSLFEVPIRLRDGRSTTLRISLPPNFPQGRPSLNVTSVIAHGWVDVAGRLSFASLQNWSPAGSSLAAVVLEACAALSSGPASPQRPGVTSHPISSNSPGSSPTRQGASPPTKAPPVPRNLPELQALTAEELAALLVDDGKYRKLALDIMAKSQIEQVKAQARRQTAELAAANLAKEGTIAELRNQIAIIRSSEYAAAKEAFDDRLRRQQAVLAKLQPEALIAKLAKLAAAADEESERLYDSFIANELPLEGFMDSYIKLRTLYHERELKRQTAPTTVQ</sequence>
<dbReference type="GO" id="GO:0006612">
    <property type="term" value="P:protein targeting to membrane"/>
    <property type="evidence" value="ECO:0007669"/>
    <property type="project" value="TreeGrafter"/>
</dbReference>
<accession>A0AAW1P5K5</accession>
<evidence type="ECO:0000256" key="5">
    <source>
        <dbReference type="ARBA" id="ARBA00022927"/>
    </source>
</evidence>
<dbReference type="PROSITE" id="PS51314">
    <property type="entry name" value="VPS37_C"/>
    <property type="match status" value="1"/>
</dbReference>
<dbReference type="PANTHER" id="PTHR13678">
    <property type="entry name" value="VACUOLAR PROTEIN SORTING-ASSOCIATED PROTEIN 37"/>
    <property type="match status" value="1"/>
</dbReference>
<dbReference type="GO" id="GO:0043162">
    <property type="term" value="P:ubiquitin-dependent protein catabolic process via the multivesicular body sorting pathway"/>
    <property type="evidence" value="ECO:0007669"/>
    <property type="project" value="TreeGrafter"/>
</dbReference>
<keyword evidence="10" id="KW-1185">Reference proteome</keyword>
<dbReference type="Pfam" id="PF07200">
    <property type="entry name" value="Mod_r"/>
    <property type="match status" value="1"/>
</dbReference>
<keyword evidence="3 6" id="KW-0813">Transport</keyword>
<dbReference type="InterPro" id="IPR016135">
    <property type="entry name" value="UBQ-conjugating_enzyme/RWD"/>
</dbReference>
<keyword evidence="4" id="KW-0967">Endosome</keyword>
<dbReference type="Proteomes" id="UP001489004">
    <property type="component" value="Unassembled WGS sequence"/>
</dbReference>
<dbReference type="InterPro" id="IPR037202">
    <property type="entry name" value="ESCRT_assembly_dom"/>
</dbReference>
<dbReference type="InterPro" id="IPR029012">
    <property type="entry name" value="Helix_hairpin_bin_sf"/>
</dbReference>